<gene>
    <name evidence="8" type="ORF">S12H4_24753</name>
</gene>
<evidence type="ECO:0000256" key="1">
    <source>
        <dbReference type="ARBA" id="ARBA00004651"/>
    </source>
</evidence>
<evidence type="ECO:0000313" key="8">
    <source>
        <dbReference type="EMBL" id="GAI81136.1"/>
    </source>
</evidence>
<evidence type="ECO:0008006" key="9">
    <source>
        <dbReference type="Google" id="ProtNLM"/>
    </source>
</evidence>
<evidence type="ECO:0000256" key="6">
    <source>
        <dbReference type="ARBA" id="ARBA00023136"/>
    </source>
</evidence>
<feature type="transmembrane region" description="Helical" evidence="7">
    <location>
        <begin position="58"/>
        <end position="81"/>
    </location>
</feature>
<keyword evidence="5 7" id="KW-1133">Transmembrane helix</keyword>
<dbReference type="PANTHER" id="PTHR43005:SF2">
    <property type="entry name" value="INTEGRAL MEMBRANE SUGAR TRANSPORT PROTEIN"/>
    <property type="match status" value="1"/>
</dbReference>
<keyword evidence="6 7" id="KW-0472">Membrane</keyword>
<dbReference type="InterPro" id="IPR035906">
    <property type="entry name" value="MetI-like_sf"/>
</dbReference>
<name>X1SPS6_9ZZZZ</name>
<evidence type="ECO:0000256" key="7">
    <source>
        <dbReference type="SAM" id="Phobius"/>
    </source>
</evidence>
<evidence type="ECO:0000256" key="2">
    <source>
        <dbReference type="ARBA" id="ARBA00022448"/>
    </source>
</evidence>
<keyword evidence="3" id="KW-1003">Cell membrane</keyword>
<proteinExistence type="predicted"/>
<comment type="subcellular location">
    <subcellularLocation>
        <location evidence="1">Cell membrane</location>
        <topology evidence="1">Multi-pass membrane protein</topology>
    </subcellularLocation>
</comment>
<reference evidence="8" key="1">
    <citation type="journal article" date="2014" name="Front. Microbiol.">
        <title>High frequency of phylogenetically diverse reductive dehalogenase-homologous genes in deep subseafloor sedimentary metagenomes.</title>
        <authorList>
            <person name="Kawai M."/>
            <person name="Futagami T."/>
            <person name="Toyoda A."/>
            <person name="Takaki Y."/>
            <person name="Nishi S."/>
            <person name="Hori S."/>
            <person name="Arai W."/>
            <person name="Tsubouchi T."/>
            <person name="Morono Y."/>
            <person name="Uchiyama I."/>
            <person name="Ito T."/>
            <person name="Fujiyama A."/>
            <person name="Inagaki F."/>
            <person name="Takami H."/>
        </authorList>
    </citation>
    <scope>NUCLEOTIDE SEQUENCE</scope>
    <source>
        <strain evidence="8">Expedition CK06-06</strain>
    </source>
</reference>
<evidence type="ECO:0000256" key="4">
    <source>
        <dbReference type="ARBA" id="ARBA00022692"/>
    </source>
</evidence>
<organism evidence="8">
    <name type="scientific">marine sediment metagenome</name>
    <dbReference type="NCBI Taxonomy" id="412755"/>
    <lineage>
        <taxon>unclassified sequences</taxon>
        <taxon>metagenomes</taxon>
        <taxon>ecological metagenomes</taxon>
    </lineage>
</organism>
<dbReference type="GO" id="GO:0005886">
    <property type="term" value="C:plasma membrane"/>
    <property type="evidence" value="ECO:0007669"/>
    <property type="project" value="UniProtKB-SubCell"/>
</dbReference>
<dbReference type="EMBL" id="BARW01013553">
    <property type="protein sequence ID" value="GAI81136.1"/>
    <property type="molecule type" value="Genomic_DNA"/>
</dbReference>
<keyword evidence="4 7" id="KW-0812">Transmembrane</keyword>
<evidence type="ECO:0000256" key="3">
    <source>
        <dbReference type="ARBA" id="ARBA00022475"/>
    </source>
</evidence>
<sequence>MPTLAVIACIAVFPFIITANYSFHTIKLNVPHLGRPYVEFENYIRLLSSSRFTDSFKITLFFASVVVVAQLLFGLAIALVLNKEFKGRGAIRATILA</sequence>
<dbReference type="Gene3D" id="1.10.3720.10">
    <property type="entry name" value="MetI-like"/>
    <property type="match status" value="1"/>
</dbReference>
<protein>
    <recommendedName>
        <fullName evidence="9">ABC transmembrane type-1 domain-containing protein</fullName>
    </recommendedName>
</protein>
<dbReference type="SUPFAM" id="SSF161098">
    <property type="entry name" value="MetI-like"/>
    <property type="match status" value="1"/>
</dbReference>
<accession>X1SPS6</accession>
<dbReference type="AlphaFoldDB" id="X1SPS6"/>
<dbReference type="PANTHER" id="PTHR43005">
    <property type="entry name" value="BLR7065 PROTEIN"/>
    <property type="match status" value="1"/>
</dbReference>
<feature type="non-terminal residue" evidence="8">
    <location>
        <position position="97"/>
    </location>
</feature>
<comment type="caution">
    <text evidence="8">The sequence shown here is derived from an EMBL/GenBank/DDBJ whole genome shotgun (WGS) entry which is preliminary data.</text>
</comment>
<evidence type="ECO:0000256" key="5">
    <source>
        <dbReference type="ARBA" id="ARBA00022989"/>
    </source>
</evidence>
<keyword evidence="2" id="KW-0813">Transport</keyword>